<dbReference type="Proteomes" id="UP001174691">
    <property type="component" value="Unassembled WGS sequence"/>
</dbReference>
<evidence type="ECO:0000256" key="2">
    <source>
        <dbReference type="SAM" id="Phobius"/>
    </source>
</evidence>
<accession>A0AA38SC11</accession>
<dbReference type="CDD" id="cd14939">
    <property type="entry name" value="7tmD_STE2"/>
    <property type="match status" value="1"/>
</dbReference>
<keyword evidence="2" id="KW-0472">Membrane</keyword>
<comment type="caution">
    <text evidence="3">The sequence shown here is derived from an EMBL/GenBank/DDBJ whole genome shotgun (WGS) entry which is preliminary data.</text>
</comment>
<sequence length="377" mass="42336">MAASSSTDVFDVLNQTFILIGQDGVTEYPVYLPVLDHMYTDRFAAQANYGSQIGASIMMLVVYLLMTPRAKFRRVPTIINILALLFNILRCVLLAVFPQSQWFEFYTLWTGDISLVPASDYRLSVTGTVSTIPVTILIEAALIVQAWAMIQLWPAKFKWPAIVVSALISTAAVAFKIFDSILQALFIVEESARQILWVRKTDIAFSAASIFWFCFLFNIRLAVHMWKNRSILPSVKGMSAMEVLVMTNGILMCVPAFFCGLEFGPWTRYEFGSLTYTSVVLVLPLGTLVAQRIANPSAFTSPDDSRQRSPNNNQEPFLKSWHSTTVSSRIEGKSNSSQRQNSVQDDDPFAKYEGASADVERGVRVARKIEHHEEMRL</sequence>
<dbReference type="GO" id="GO:0000750">
    <property type="term" value="P:pheromone-dependent signal transduction involved in conjugation with cellular fusion"/>
    <property type="evidence" value="ECO:0007669"/>
    <property type="project" value="TreeGrafter"/>
</dbReference>
<feature type="transmembrane region" description="Helical" evidence="2">
    <location>
        <begin position="49"/>
        <end position="66"/>
    </location>
</feature>
<feature type="compositionally biased region" description="Polar residues" evidence="1">
    <location>
        <begin position="299"/>
        <end position="343"/>
    </location>
</feature>
<feature type="transmembrane region" description="Helical" evidence="2">
    <location>
        <begin position="243"/>
        <end position="265"/>
    </location>
</feature>
<keyword evidence="4" id="KW-1185">Reference proteome</keyword>
<dbReference type="PANTHER" id="PTHR28009:SF1">
    <property type="entry name" value="PHEROMONE ALPHA FACTOR RECEPTOR"/>
    <property type="match status" value="1"/>
</dbReference>
<dbReference type="InterPro" id="IPR027458">
    <property type="entry name" value="STE2_TM1-TM2_sf"/>
</dbReference>
<reference evidence="3" key="1">
    <citation type="submission" date="2022-07" db="EMBL/GenBank/DDBJ databases">
        <title>Fungi with potential for degradation of polypropylene.</title>
        <authorList>
            <person name="Gostincar C."/>
        </authorList>
    </citation>
    <scope>NUCLEOTIDE SEQUENCE</scope>
    <source>
        <strain evidence="3">EXF-13287</strain>
    </source>
</reference>
<dbReference type="Pfam" id="PF02116">
    <property type="entry name" value="STE2"/>
    <property type="match status" value="1"/>
</dbReference>
<protein>
    <recommendedName>
        <fullName evidence="5">Pheromone receptor</fullName>
    </recommendedName>
</protein>
<proteinExistence type="predicted"/>
<feature type="region of interest" description="Disordered" evidence="1">
    <location>
        <begin position="299"/>
        <end position="355"/>
    </location>
</feature>
<organism evidence="3 4">
    <name type="scientific">Coniochaeta hoffmannii</name>
    <dbReference type="NCBI Taxonomy" id="91930"/>
    <lineage>
        <taxon>Eukaryota</taxon>
        <taxon>Fungi</taxon>
        <taxon>Dikarya</taxon>
        <taxon>Ascomycota</taxon>
        <taxon>Pezizomycotina</taxon>
        <taxon>Sordariomycetes</taxon>
        <taxon>Sordariomycetidae</taxon>
        <taxon>Coniochaetales</taxon>
        <taxon>Coniochaetaceae</taxon>
        <taxon>Coniochaeta</taxon>
    </lineage>
</organism>
<keyword evidence="2" id="KW-1133">Transmembrane helix</keyword>
<dbReference type="GO" id="GO:0004932">
    <property type="term" value="F:mating-type factor pheromone receptor activity"/>
    <property type="evidence" value="ECO:0007669"/>
    <property type="project" value="InterPro"/>
</dbReference>
<feature type="transmembrane region" description="Helical" evidence="2">
    <location>
        <begin position="162"/>
        <end position="188"/>
    </location>
</feature>
<dbReference type="InterPro" id="IPR000366">
    <property type="entry name" value="GPCR_STE2"/>
</dbReference>
<dbReference type="AlphaFoldDB" id="A0AA38SC11"/>
<feature type="transmembrane region" description="Helical" evidence="2">
    <location>
        <begin position="203"/>
        <end position="223"/>
    </location>
</feature>
<dbReference type="GO" id="GO:0038038">
    <property type="term" value="C:G protein-coupled receptor homodimeric complex"/>
    <property type="evidence" value="ECO:0007669"/>
    <property type="project" value="TreeGrafter"/>
</dbReference>
<feature type="transmembrane region" description="Helical" evidence="2">
    <location>
        <begin position="271"/>
        <end position="290"/>
    </location>
</feature>
<dbReference type="EMBL" id="JANBVN010000015">
    <property type="protein sequence ID" value="KAJ9162071.1"/>
    <property type="molecule type" value="Genomic_DNA"/>
</dbReference>
<name>A0AA38SC11_9PEZI</name>
<dbReference type="Gene3D" id="1.10.287.920">
    <property type="entry name" value="Pheromone alpha factor receptor"/>
    <property type="match status" value="1"/>
</dbReference>
<feature type="transmembrane region" description="Helical" evidence="2">
    <location>
        <begin position="78"/>
        <end position="97"/>
    </location>
</feature>
<evidence type="ECO:0008006" key="5">
    <source>
        <dbReference type="Google" id="ProtNLM"/>
    </source>
</evidence>
<gene>
    <name evidence="3" type="ORF">NKR19_g1644</name>
</gene>
<dbReference type="PANTHER" id="PTHR28009">
    <property type="entry name" value="PHEROMONE ALPHA FACTOR RECEPTOR"/>
    <property type="match status" value="1"/>
</dbReference>
<keyword evidence="2" id="KW-0812">Transmembrane</keyword>
<evidence type="ECO:0000313" key="3">
    <source>
        <dbReference type="EMBL" id="KAJ9162071.1"/>
    </source>
</evidence>
<evidence type="ECO:0000256" key="1">
    <source>
        <dbReference type="SAM" id="MobiDB-lite"/>
    </source>
</evidence>
<evidence type="ECO:0000313" key="4">
    <source>
        <dbReference type="Proteomes" id="UP001174691"/>
    </source>
</evidence>
<feature type="transmembrane region" description="Helical" evidence="2">
    <location>
        <begin position="131"/>
        <end position="150"/>
    </location>
</feature>